<dbReference type="GO" id="GO:0031146">
    <property type="term" value="P:SCF-dependent proteasomal ubiquitin-dependent protein catabolic process"/>
    <property type="evidence" value="ECO:0007669"/>
    <property type="project" value="UniProtKB-ARBA"/>
</dbReference>
<reference evidence="8 9" key="1">
    <citation type="journal article" date="2018" name="BMC Genomics">
        <title>Comparative genome analyses reveal sequence features reflecting distinct modes of host-adaptation between dicot and monocot powdery mildew.</title>
        <authorList>
            <person name="Wu Y."/>
            <person name="Ma X."/>
            <person name="Pan Z."/>
            <person name="Kale S.D."/>
            <person name="Song Y."/>
            <person name="King H."/>
            <person name="Zhang Q."/>
            <person name="Presley C."/>
            <person name="Deng X."/>
            <person name="Wei C.I."/>
            <person name="Xiao S."/>
        </authorList>
    </citation>
    <scope>NUCLEOTIDE SEQUENCE [LARGE SCALE GENOMIC DNA]</scope>
    <source>
        <strain evidence="8">UMSG2</strain>
    </source>
</reference>
<sequence length="681" mass="77609">MTAKHTIENVKHFGNELKAEKETWQGDNLDGSFPKLPDMAPPSSSKTKNIDSNFIEPYNTKQRNFQFFLNSDTQTSIDTPKNSSNRYCYRHRPDSMCRRKADETTLEALYKKVEILPPCDKESIHQVWSLFSKAPAKHRNLMLQGIISQCCFPQLSYLSTTARDLIRIDFISALPCEIAIKILCFLDTKSLCKSAQVSRTWRKLADDDVVWHRMCEQHIDRKCTQCGWGLPLLERKRLRDWRRQQQLRAVDREKNQKSLSVPSVFNEEIPDTVQSPSKNSSKRTVVESISNQNITQCEISKRQRTWAYKPRFRPWKDVYKDRFQVGSNWKYGRCSTKIFKGHSNGVMCLQLEDNILATGSYDLTIKIWNVDTGKCIRTLKGHTAGIRALQFDNQKLISGSLDQTVRIWNWRTGECVNAYQAHDAGVIALNFVGNVLASGSMDTTVKVWNFEDKSVFVLQGHTDWVNAVRVDADSRTLFSASDDRTVRLWDLDTRQTIQLFEGHVGFVQQVVLLPTEHEFDDITAANMSDCCNDTNSDIPHEANSRLSTPSTWHESWPVLRPKPPRYILTCALDSTVRLWDVVTGQCLQTLFGHVEGIWAVAGDTLRVVTGSEDKMVKVWDVRTGKCEKTFVGHTGPVTCVGLSDSRMCSGSEDSEVRVYSFKEEEVLSVNLTTGSHMSSET</sequence>
<keyword evidence="8" id="KW-0436">Ligase</keyword>
<feature type="repeat" description="WD" evidence="6">
    <location>
        <begin position="419"/>
        <end position="458"/>
    </location>
</feature>
<dbReference type="AlphaFoldDB" id="A0A420HC74"/>
<gene>
    <name evidence="8" type="ORF">OnM2_092033</name>
</gene>
<keyword evidence="4" id="KW-0677">Repeat</keyword>
<dbReference type="Proteomes" id="UP000286134">
    <property type="component" value="Unassembled WGS sequence"/>
</dbReference>
<dbReference type="CDD" id="cd22147">
    <property type="entry name" value="F-box_SpPof1-like"/>
    <property type="match status" value="1"/>
</dbReference>
<dbReference type="FunFam" id="2.130.10.10:FF:000715">
    <property type="entry name" value="F-box protein MET30"/>
    <property type="match status" value="1"/>
</dbReference>
<organism evidence="8 9">
    <name type="scientific">Erysiphe neolycopersici</name>
    <dbReference type="NCBI Taxonomy" id="212602"/>
    <lineage>
        <taxon>Eukaryota</taxon>
        <taxon>Fungi</taxon>
        <taxon>Dikarya</taxon>
        <taxon>Ascomycota</taxon>
        <taxon>Pezizomycotina</taxon>
        <taxon>Leotiomycetes</taxon>
        <taxon>Erysiphales</taxon>
        <taxon>Erysiphaceae</taxon>
        <taxon>Erysiphe</taxon>
    </lineage>
</organism>
<evidence type="ECO:0000256" key="5">
    <source>
        <dbReference type="ARBA" id="ARBA00022786"/>
    </source>
</evidence>
<dbReference type="OrthoDB" id="5580488at2759"/>
<keyword evidence="3 6" id="KW-0853">WD repeat</keyword>
<dbReference type="PROSITE" id="PS50082">
    <property type="entry name" value="WD_REPEATS_2"/>
    <property type="match status" value="7"/>
</dbReference>
<dbReference type="Gene3D" id="1.20.1280.50">
    <property type="match status" value="1"/>
</dbReference>
<dbReference type="PROSITE" id="PS00678">
    <property type="entry name" value="WD_REPEATS_1"/>
    <property type="match status" value="4"/>
</dbReference>
<dbReference type="InterPro" id="IPR036047">
    <property type="entry name" value="F-box-like_dom_sf"/>
</dbReference>
<dbReference type="PROSITE" id="PS50181">
    <property type="entry name" value="FBOX"/>
    <property type="match status" value="1"/>
</dbReference>
<proteinExistence type="inferred from homology"/>
<evidence type="ECO:0000313" key="9">
    <source>
        <dbReference type="Proteomes" id="UP000286134"/>
    </source>
</evidence>
<keyword evidence="9" id="KW-1185">Reference proteome</keyword>
<feature type="repeat" description="WD" evidence="6">
    <location>
        <begin position="630"/>
        <end position="669"/>
    </location>
</feature>
<dbReference type="PROSITE" id="PS50294">
    <property type="entry name" value="WD_REPEATS_REGION"/>
    <property type="match status" value="5"/>
</dbReference>
<dbReference type="InterPro" id="IPR051075">
    <property type="entry name" value="SCF_subunit_WD-repeat"/>
</dbReference>
<evidence type="ECO:0000256" key="2">
    <source>
        <dbReference type="ARBA" id="ARBA00007968"/>
    </source>
</evidence>
<feature type="repeat" description="WD" evidence="6">
    <location>
        <begin position="565"/>
        <end position="589"/>
    </location>
</feature>
<evidence type="ECO:0000256" key="1">
    <source>
        <dbReference type="ARBA" id="ARBA00004906"/>
    </source>
</evidence>
<dbReference type="InterPro" id="IPR020472">
    <property type="entry name" value="WD40_PAC1"/>
</dbReference>
<dbReference type="GO" id="GO:0016874">
    <property type="term" value="F:ligase activity"/>
    <property type="evidence" value="ECO:0007669"/>
    <property type="project" value="UniProtKB-KW"/>
</dbReference>
<evidence type="ECO:0000313" key="8">
    <source>
        <dbReference type="EMBL" id="RKF55032.1"/>
    </source>
</evidence>
<dbReference type="GO" id="GO:1990756">
    <property type="term" value="F:ubiquitin-like ligase-substrate adaptor activity"/>
    <property type="evidence" value="ECO:0007669"/>
    <property type="project" value="UniProtKB-ARBA"/>
</dbReference>
<feature type="repeat" description="WD" evidence="6">
    <location>
        <begin position="590"/>
        <end position="629"/>
    </location>
</feature>
<feature type="domain" description="F-box" evidence="7">
    <location>
        <begin position="168"/>
        <end position="214"/>
    </location>
</feature>
<dbReference type="InterPro" id="IPR001810">
    <property type="entry name" value="F-box_dom"/>
</dbReference>
<dbReference type="CDD" id="cd00200">
    <property type="entry name" value="WD40"/>
    <property type="match status" value="1"/>
</dbReference>
<dbReference type="PRINTS" id="PR00320">
    <property type="entry name" value="GPROTEINBRPT"/>
</dbReference>
<feature type="repeat" description="WD" evidence="6">
    <location>
        <begin position="379"/>
        <end position="418"/>
    </location>
</feature>
<comment type="pathway">
    <text evidence="1">Protein modification; protein ubiquitination.</text>
</comment>
<accession>A0A420HC74</accession>
<comment type="similarity">
    <text evidence="2">Belongs to the WD repeat MET30/SCONB/SCON-2 family.</text>
</comment>
<dbReference type="EMBL" id="MCFK01009289">
    <property type="protein sequence ID" value="RKF55032.1"/>
    <property type="molecule type" value="Genomic_DNA"/>
</dbReference>
<evidence type="ECO:0000256" key="6">
    <source>
        <dbReference type="PROSITE-ProRule" id="PRU00221"/>
    </source>
</evidence>
<name>A0A420HC74_9PEZI</name>
<dbReference type="SUPFAM" id="SSF81383">
    <property type="entry name" value="F-box domain"/>
    <property type="match status" value="1"/>
</dbReference>
<dbReference type="InterPro" id="IPR019775">
    <property type="entry name" value="WD40_repeat_CS"/>
</dbReference>
<dbReference type="SUPFAM" id="SSF50998">
    <property type="entry name" value="Quinoprotein alcohol dehydrogenase-like"/>
    <property type="match status" value="1"/>
</dbReference>
<dbReference type="InterPro" id="IPR011047">
    <property type="entry name" value="Quinoprotein_ADH-like_sf"/>
</dbReference>
<dbReference type="GO" id="GO:0019005">
    <property type="term" value="C:SCF ubiquitin ligase complex"/>
    <property type="evidence" value="ECO:0007669"/>
    <property type="project" value="UniProtKB-ARBA"/>
</dbReference>
<dbReference type="STRING" id="212602.A0A420HC74"/>
<dbReference type="SMART" id="SM00320">
    <property type="entry name" value="WD40"/>
    <property type="match status" value="7"/>
</dbReference>
<evidence type="ECO:0000256" key="4">
    <source>
        <dbReference type="ARBA" id="ARBA00022737"/>
    </source>
</evidence>
<comment type="caution">
    <text evidence="8">The sequence shown here is derived from an EMBL/GenBank/DDBJ whole genome shotgun (WGS) entry which is preliminary data.</text>
</comment>
<evidence type="ECO:0000256" key="3">
    <source>
        <dbReference type="ARBA" id="ARBA00022574"/>
    </source>
</evidence>
<protein>
    <submittedName>
        <fullName evidence="8">Putative E3 ubiquitin ligase complex SCF subunit sconB</fullName>
    </submittedName>
</protein>
<dbReference type="InterPro" id="IPR001680">
    <property type="entry name" value="WD40_rpt"/>
</dbReference>
<keyword evidence="5" id="KW-0833">Ubl conjugation pathway</keyword>
<dbReference type="Pfam" id="PF12937">
    <property type="entry name" value="F-box-like"/>
    <property type="match status" value="1"/>
</dbReference>
<dbReference type="SMART" id="SM00256">
    <property type="entry name" value="FBOX"/>
    <property type="match status" value="1"/>
</dbReference>
<feature type="repeat" description="WD" evidence="6">
    <location>
        <begin position="339"/>
        <end position="378"/>
    </location>
</feature>
<dbReference type="PANTHER" id="PTHR19872:SF9">
    <property type="entry name" value="UBIQUITIN-BINDING SDF UBIQUITIN LIGASE COMPLEX SUBUNIT"/>
    <property type="match status" value="1"/>
</dbReference>
<dbReference type="Gene3D" id="2.130.10.10">
    <property type="entry name" value="YVTN repeat-like/Quinoprotein amine dehydrogenase"/>
    <property type="match status" value="2"/>
</dbReference>
<dbReference type="InterPro" id="IPR015943">
    <property type="entry name" value="WD40/YVTN_repeat-like_dom_sf"/>
</dbReference>
<evidence type="ECO:0000259" key="7">
    <source>
        <dbReference type="PROSITE" id="PS50181"/>
    </source>
</evidence>
<dbReference type="Pfam" id="PF00400">
    <property type="entry name" value="WD40"/>
    <property type="match status" value="7"/>
</dbReference>
<dbReference type="PANTHER" id="PTHR19872">
    <property type="entry name" value="UBIQUITIN LIGASE SPECIFICITY FACTOR/HREP PROTEIN"/>
    <property type="match status" value="1"/>
</dbReference>
<dbReference type="FunFam" id="1.20.1280.50:FF:000016">
    <property type="entry name" value="E3 ubiquitin ligase complex SCF subunit sconB"/>
    <property type="match status" value="1"/>
</dbReference>
<feature type="repeat" description="WD" evidence="6">
    <location>
        <begin position="458"/>
        <end position="499"/>
    </location>
</feature>